<dbReference type="InterPro" id="IPR003293">
    <property type="entry name" value="Nudix_hydrolase6-like"/>
</dbReference>
<name>A0A4W5R6B1_9TELE</name>
<comment type="function">
    <text evidence="2">May contribute to the regulation of cell proliferation.</text>
</comment>
<comment type="subunit">
    <text evidence="2">Monomer and homodimer.</text>
</comment>
<dbReference type="PROSITE" id="PS00893">
    <property type="entry name" value="NUDIX_BOX"/>
    <property type="match status" value="1"/>
</dbReference>
<dbReference type="PANTHER" id="PTHR13994:SF46">
    <property type="entry name" value="NUCLEOSIDE DIPHOSPHATE-LINKED MOIETY X MOTIF 6"/>
    <property type="match status" value="1"/>
</dbReference>
<dbReference type="Gene3D" id="3.90.79.10">
    <property type="entry name" value="Nucleoside Triphosphate Pyrophosphohydrolase"/>
    <property type="match status" value="1"/>
</dbReference>
<dbReference type="GO" id="GO:0035529">
    <property type="term" value="F:NADH pyrophosphatase activity"/>
    <property type="evidence" value="ECO:0007669"/>
    <property type="project" value="TreeGrafter"/>
</dbReference>
<dbReference type="GO" id="GO:0005634">
    <property type="term" value="C:nucleus"/>
    <property type="evidence" value="ECO:0007669"/>
    <property type="project" value="UniProtKB-SubCell"/>
</dbReference>
<comment type="subcellular location">
    <subcellularLocation>
        <location evidence="2">Cytoplasm</location>
    </subcellularLocation>
    <subcellularLocation>
        <location evidence="2">Nucleus</location>
    </subcellularLocation>
    <subcellularLocation>
        <location evidence="2">Mitochondrion</location>
    </subcellularLocation>
</comment>
<dbReference type="PANTHER" id="PTHR13994">
    <property type="entry name" value="NUDIX HYDROLASE RELATED"/>
    <property type="match status" value="1"/>
</dbReference>
<dbReference type="InterPro" id="IPR015797">
    <property type="entry name" value="NUDIX_hydrolase-like_dom_sf"/>
</dbReference>
<dbReference type="InterPro" id="IPR000086">
    <property type="entry name" value="NUDIX_hydrolase_dom"/>
</dbReference>
<feature type="domain" description="Nudix hydrolase" evidence="3">
    <location>
        <begin position="19"/>
        <end position="61"/>
    </location>
</feature>
<sequence length="132" mass="15016">WHVANSNFWDPTIVNTVNAWKFLGGLSDPGENIAFTAVREVFEETGVRSEFKSLLSNRQQHNLPGAFARLTLRLERQGELSVWPTWGEREWLFGRVQFWILTCTGQSFSVPHTFQGTFESGRCCSCYSPASP</sequence>
<dbReference type="GO" id="GO:0005739">
    <property type="term" value="C:mitochondrion"/>
    <property type="evidence" value="ECO:0007669"/>
    <property type="project" value="UniProtKB-SubCell"/>
</dbReference>
<evidence type="ECO:0000313" key="4">
    <source>
        <dbReference type="Ensembl" id="ENSHHUP00000085456.1"/>
    </source>
</evidence>
<accession>A0A4W5R6B1</accession>
<dbReference type="Proteomes" id="UP000314982">
    <property type="component" value="Unassembled WGS sequence"/>
</dbReference>
<organism evidence="4 5">
    <name type="scientific">Hucho hucho</name>
    <name type="common">huchen</name>
    <dbReference type="NCBI Taxonomy" id="62062"/>
    <lineage>
        <taxon>Eukaryota</taxon>
        <taxon>Metazoa</taxon>
        <taxon>Chordata</taxon>
        <taxon>Craniata</taxon>
        <taxon>Vertebrata</taxon>
        <taxon>Euteleostomi</taxon>
        <taxon>Actinopterygii</taxon>
        <taxon>Neopterygii</taxon>
        <taxon>Teleostei</taxon>
        <taxon>Protacanthopterygii</taxon>
        <taxon>Salmoniformes</taxon>
        <taxon>Salmonidae</taxon>
        <taxon>Salmoninae</taxon>
        <taxon>Hucho</taxon>
    </lineage>
</organism>
<protein>
    <recommendedName>
        <fullName evidence="2">Nucleoside diphosphate-linked moiety X motif 6</fullName>
        <shortName evidence="2">Nudix motif 6</shortName>
        <ecNumber evidence="2">3.6.1.-</ecNumber>
    </recommendedName>
</protein>
<reference evidence="4" key="2">
    <citation type="submission" date="2025-08" db="UniProtKB">
        <authorList>
            <consortium name="Ensembl"/>
        </authorList>
    </citation>
    <scope>IDENTIFICATION</scope>
</reference>
<dbReference type="GO" id="GO:0047631">
    <property type="term" value="F:ADP-ribose diphosphatase activity"/>
    <property type="evidence" value="ECO:0007669"/>
    <property type="project" value="TreeGrafter"/>
</dbReference>
<evidence type="ECO:0000259" key="3">
    <source>
        <dbReference type="Pfam" id="PF00293"/>
    </source>
</evidence>
<dbReference type="InterPro" id="IPR020084">
    <property type="entry name" value="NUDIX_hydrolase_CS"/>
</dbReference>
<evidence type="ECO:0000256" key="1">
    <source>
        <dbReference type="ARBA" id="ARBA00022801"/>
    </source>
</evidence>
<reference evidence="5" key="1">
    <citation type="submission" date="2018-06" db="EMBL/GenBank/DDBJ databases">
        <title>Genome assembly of Danube salmon.</title>
        <authorList>
            <person name="Macqueen D.J."/>
            <person name="Gundappa M.K."/>
        </authorList>
    </citation>
    <scope>NUCLEOTIDE SEQUENCE [LARGE SCALE GENOMIC DNA]</scope>
</reference>
<keyword evidence="2" id="KW-0539">Nucleus</keyword>
<keyword evidence="2" id="KW-0496">Mitochondrion</keyword>
<reference evidence="4" key="3">
    <citation type="submission" date="2025-09" db="UniProtKB">
        <authorList>
            <consortium name="Ensembl"/>
        </authorList>
    </citation>
    <scope>IDENTIFICATION</scope>
</reference>
<keyword evidence="1 2" id="KW-0378">Hydrolase</keyword>
<proteinExistence type="inferred from homology"/>
<dbReference type="GO" id="GO:0051287">
    <property type="term" value="F:NAD binding"/>
    <property type="evidence" value="ECO:0007669"/>
    <property type="project" value="TreeGrafter"/>
</dbReference>
<dbReference type="STRING" id="62062.ENSHHUP00000085456"/>
<dbReference type="EC" id="3.6.1.-" evidence="2"/>
<evidence type="ECO:0000256" key="2">
    <source>
        <dbReference type="RuleBase" id="RU368106"/>
    </source>
</evidence>
<dbReference type="SUPFAM" id="SSF55811">
    <property type="entry name" value="Nudix"/>
    <property type="match status" value="1"/>
</dbReference>
<evidence type="ECO:0000313" key="5">
    <source>
        <dbReference type="Proteomes" id="UP000314982"/>
    </source>
</evidence>
<dbReference type="Ensembl" id="ENSHHUT00000088128.1">
    <property type="protein sequence ID" value="ENSHHUP00000085456.1"/>
    <property type="gene ID" value="ENSHHUG00000049496.1"/>
</dbReference>
<keyword evidence="5" id="KW-1185">Reference proteome</keyword>
<comment type="similarity">
    <text evidence="2">Belongs to the Nudix hydrolase family.</text>
</comment>
<dbReference type="AlphaFoldDB" id="A0A4W5R6B1"/>
<dbReference type="Pfam" id="PF00293">
    <property type="entry name" value="NUDIX"/>
    <property type="match status" value="1"/>
</dbReference>
<keyword evidence="2" id="KW-0963">Cytoplasm</keyword>